<dbReference type="InterPro" id="IPR000073">
    <property type="entry name" value="AB_hydrolase_1"/>
</dbReference>
<dbReference type="PANTHER" id="PTHR43194:SF2">
    <property type="entry name" value="PEROXISOMAL MEMBRANE PROTEIN LPX1"/>
    <property type="match status" value="1"/>
</dbReference>
<evidence type="ECO:0000313" key="2">
    <source>
        <dbReference type="EMBL" id="SEG43885.1"/>
    </source>
</evidence>
<dbReference type="Proteomes" id="UP000236752">
    <property type="component" value="Unassembled WGS sequence"/>
</dbReference>
<feature type="domain" description="AB hydrolase-1" evidence="1">
    <location>
        <begin position="46"/>
        <end position="227"/>
    </location>
</feature>
<dbReference type="PANTHER" id="PTHR43194">
    <property type="entry name" value="HYDROLASE ALPHA/BETA FOLD FAMILY"/>
    <property type="match status" value="1"/>
</dbReference>
<dbReference type="PRINTS" id="PR00111">
    <property type="entry name" value="ABHYDROLASE"/>
</dbReference>
<dbReference type="Pfam" id="PF12697">
    <property type="entry name" value="Abhydrolase_6"/>
    <property type="match status" value="1"/>
</dbReference>
<dbReference type="Gene3D" id="3.40.50.1820">
    <property type="entry name" value="alpha/beta hydrolase"/>
    <property type="match status" value="1"/>
</dbReference>
<keyword evidence="3" id="KW-1185">Reference proteome</keyword>
<dbReference type="EMBL" id="FNUZ01000004">
    <property type="protein sequence ID" value="SEG43885.1"/>
    <property type="molecule type" value="Genomic_DNA"/>
</dbReference>
<proteinExistence type="predicted"/>
<organism evidence="2 3">
    <name type="scientific">Thalassococcus halodurans</name>
    <dbReference type="NCBI Taxonomy" id="373675"/>
    <lineage>
        <taxon>Bacteria</taxon>
        <taxon>Pseudomonadati</taxon>
        <taxon>Pseudomonadota</taxon>
        <taxon>Alphaproteobacteria</taxon>
        <taxon>Rhodobacterales</taxon>
        <taxon>Roseobacteraceae</taxon>
        <taxon>Thalassococcus</taxon>
    </lineage>
</organism>
<reference evidence="2 3" key="1">
    <citation type="submission" date="2016-10" db="EMBL/GenBank/DDBJ databases">
        <authorList>
            <person name="de Groot N.N."/>
        </authorList>
    </citation>
    <scope>NUCLEOTIDE SEQUENCE [LARGE SCALE GENOMIC DNA]</scope>
    <source>
        <strain evidence="2 3">DSM 26915</strain>
    </source>
</reference>
<dbReference type="SUPFAM" id="SSF53474">
    <property type="entry name" value="alpha/beta-Hydrolases"/>
    <property type="match status" value="1"/>
</dbReference>
<name>A0A1H6A762_9RHOB</name>
<gene>
    <name evidence="2" type="ORF">SAMN04488045_2857</name>
</gene>
<accession>A0A1H6A762</accession>
<dbReference type="InterPro" id="IPR029058">
    <property type="entry name" value="AB_hydrolase_fold"/>
</dbReference>
<protein>
    <submittedName>
        <fullName evidence="2">Pimeloyl-ACP methyl ester carboxylesterase</fullName>
    </submittedName>
</protein>
<sequence length="239" mass="26139">MGFMSETIVMLPGLMCDARLFQHQIATLSRFRPVMVLPTAMGERIEEIASGLLTALPSKIALVGHGFGGVVAMEILRRAPDRVARLALISSSPLAETPQSAAEREPRLIAARAGRLADVIREEVPMTCLAPTPARAAVAHELQVMAADLGVEAYIRQFRALQRRRDQQGTLRRCKAPTLVMCGEADQICTEKRQAFLADLMPDAQLAVIKDAGHVPSLEAPEAVTDALLDWLRRPFVLR</sequence>
<dbReference type="AlphaFoldDB" id="A0A1H6A762"/>
<evidence type="ECO:0000313" key="3">
    <source>
        <dbReference type="Proteomes" id="UP000236752"/>
    </source>
</evidence>
<dbReference type="InterPro" id="IPR050228">
    <property type="entry name" value="Carboxylesterase_BioH"/>
</dbReference>
<evidence type="ECO:0000259" key="1">
    <source>
        <dbReference type="Pfam" id="PF12697"/>
    </source>
</evidence>